<evidence type="ECO:0000313" key="1">
    <source>
        <dbReference type="EMBL" id="CCO25482.1"/>
    </source>
</evidence>
<name>L0RGX1_9BACT</name>
<keyword evidence="2" id="KW-1185">Reference proteome</keyword>
<dbReference type="EMBL" id="FO203522">
    <property type="protein sequence ID" value="CCO25482.1"/>
    <property type="molecule type" value="Genomic_DNA"/>
</dbReference>
<protein>
    <submittedName>
        <fullName evidence="1">Uncharacterized protein</fullName>
    </submittedName>
</protein>
<dbReference type="STRING" id="1121451.DESAM_23215"/>
<accession>L0RGX1</accession>
<dbReference type="Proteomes" id="UP000010808">
    <property type="component" value="Chromosome"/>
</dbReference>
<sequence length="43" mass="4925">MLQKKYKSLLLMALPSFDTWIIFVQSSSDTADIRNYSILTNGN</sequence>
<evidence type="ECO:0000313" key="2">
    <source>
        <dbReference type="Proteomes" id="UP000010808"/>
    </source>
</evidence>
<gene>
    <name evidence="1" type="ORF">DESAM_23215</name>
</gene>
<dbReference type="KEGG" id="dhy:DESAM_23215"/>
<reference evidence="1 2" key="1">
    <citation type="submission" date="2012-10" db="EMBL/GenBank/DDBJ databases">
        <authorList>
            <person name="Genoscope - CEA"/>
        </authorList>
    </citation>
    <scope>NUCLEOTIDE SEQUENCE [LARGE SCALE GENOMIC DNA]</scope>
    <source>
        <strain evidence="2">AM13 / DSM 14728</strain>
    </source>
</reference>
<proteinExistence type="predicted"/>
<organism evidence="1 2">
    <name type="scientific">Maridesulfovibrio hydrothermalis AM13 = DSM 14728</name>
    <dbReference type="NCBI Taxonomy" id="1121451"/>
    <lineage>
        <taxon>Bacteria</taxon>
        <taxon>Pseudomonadati</taxon>
        <taxon>Thermodesulfobacteriota</taxon>
        <taxon>Desulfovibrionia</taxon>
        <taxon>Desulfovibrionales</taxon>
        <taxon>Desulfovibrionaceae</taxon>
        <taxon>Maridesulfovibrio</taxon>
    </lineage>
</organism>
<dbReference type="AlphaFoldDB" id="L0RGX1"/>
<dbReference type="HOGENOM" id="CLU_3232662_0_0_7"/>